<dbReference type="InterPro" id="IPR055411">
    <property type="entry name" value="LRR_FXL15/At3g58940/PEG3-like"/>
</dbReference>
<organism evidence="2 3">
    <name type="scientific">Nicotiana sylvestris</name>
    <name type="common">Wood tobacco</name>
    <name type="synonym">South American tobacco</name>
    <dbReference type="NCBI Taxonomy" id="4096"/>
    <lineage>
        <taxon>Eukaryota</taxon>
        <taxon>Viridiplantae</taxon>
        <taxon>Streptophyta</taxon>
        <taxon>Embryophyta</taxon>
        <taxon>Tracheophyta</taxon>
        <taxon>Spermatophyta</taxon>
        <taxon>Magnoliopsida</taxon>
        <taxon>eudicotyledons</taxon>
        <taxon>Gunneridae</taxon>
        <taxon>Pentapetalae</taxon>
        <taxon>asterids</taxon>
        <taxon>lamiids</taxon>
        <taxon>Solanales</taxon>
        <taxon>Solanaceae</taxon>
        <taxon>Nicotianoideae</taxon>
        <taxon>Nicotianeae</taxon>
        <taxon>Nicotiana</taxon>
    </lineage>
</organism>
<dbReference type="eggNOG" id="KOG1947">
    <property type="taxonomic scope" value="Eukaryota"/>
</dbReference>
<dbReference type="AlphaFoldDB" id="A0A1U7X941"/>
<keyword evidence="2" id="KW-1185">Reference proteome</keyword>
<feature type="domain" description="F-box" evidence="1">
    <location>
        <begin position="23"/>
        <end position="70"/>
    </location>
</feature>
<evidence type="ECO:0000259" key="1">
    <source>
        <dbReference type="PROSITE" id="PS50181"/>
    </source>
</evidence>
<dbReference type="OrthoDB" id="1267545at2759"/>
<accession>A0A1U7X941</accession>
<dbReference type="CDD" id="cd22164">
    <property type="entry name" value="F-box_AtSKIP19-like"/>
    <property type="match status" value="1"/>
</dbReference>
<reference evidence="2" key="1">
    <citation type="journal article" date="2013" name="Genome Biol.">
        <title>Reference genomes and transcriptomes of Nicotiana sylvestris and Nicotiana tomentosiformis.</title>
        <authorList>
            <person name="Sierro N."/>
            <person name="Battey J.N."/>
            <person name="Ouadi S."/>
            <person name="Bovet L."/>
            <person name="Goepfert S."/>
            <person name="Bakaher N."/>
            <person name="Peitsch M.C."/>
            <person name="Ivanov N.V."/>
        </authorList>
    </citation>
    <scope>NUCLEOTIDE SEQUENCE [LARGE SCALE GENOMIC DNA]</scope>
</reference>
<reference evidence="3" key="2">
    <citation type="submission" date="2025-08" db="UniProtKB">
        <authorList>
            <consortium name="RefSeq"/>
        </authorList>
    </citation>
    <scope>IDENTIFICATION</scope>
    <source>
        <tissue evidence="3">Leaf</tissue>
    </source>
</reference>
<evidence type="ECO:0000313" key="2">
    <source>
        <dbReference type="Proteomes" id="UP000189701"/>
    </source>
</evidence>
<dbReference type="Pfam" id="PF12937">
    <property type="entry name" value="F-box-like"/>
    <property type="match status" value="1"/>
</dbReference>
<protein>
    <submittedName>
        <fullName evidence="3">F-box protein At4g05475</fullName>
    </submittedName>
</protein>
<name>A0A1U7X941_NICSY</name>
<dbReference type="InterPro" id="IPR001810">
    <property type="entry name" value="F-box_dom"/>
</dbReference>
<evidence type="ECO:0000313" key="3">
    <source>
        <dbReference type="RefSeq" id="XP_009786176.1"/>
    </source>
</evidence>
<dbReference type="InterPro" id="IPR036047">
    <property type="entry name" value="F-box-like_dom_sf"/>
</dbReference>
<dbReference type="SUPFAM" id="SSF52047">
    <property type="entry name" value="RNI-like"/>
    <property type="match status" value="1"/>
</dbReference>
<proteinExistence type="predicted"/>
<sequence length="196" mass="22791">MTRKGKGKGKRKGKKRNQAIEKRPRWLELPEVIWVDILQRLGAVGMMLTAEKVCTTWRRLCKDPSMWRVINMNNCCDTYLVSYFKAQEMCRRAVDRSQGELVDINMEYFAADELLAYVAERSGKLKRLGIACCYDMVHKDLVEAVQKFPLLEELSLTHTTITTKGIEAIRRSCPRLKSFDVNNNSCFMCLVWYSDY</sequence>
<dbReference type="Pfam" id="PF24758">
    <property type="entry name" value="LRR_At5g56370"/>
    <property type="match status" value="1"/>
</dbReference>
<dbReference type="PANTHER" id="PTHR38926:SF82">
    <property type="entry name" value="F-BOX DOMAIN-CONTAINING PROTEIN"/>
    <property type="match status" value="1"/>
</dbReference>
<dbReference type="SUPFAM" id="SSF81383">
    <property type="entry name" value="F-box domain"/>
    <property type="match status" value="1"/>
</dbReference>
<dbReference type="Proteomes" id="UP000189701">
    <property type="component" value="Unplaced"/>
</dbReference>
<dbReference type="InterPro" id="IPR032675">
    <property type="entry name" value="LRR_dom_sf"/>
</dbReference>
<dbReference type="PANTHER" id="PTHR38926">
    <property type="entry name" value="F-BOX DOMAIN CONTAINING PROTEIN, EXPRESSED"/>
    <property type="match status" value="1"/>
</dbReference>
<dbReference type="PROSITE" id="PS50181">
    <property type="entry name" value="FBOX"/>
    <property type="match status" value="1"/>
</dbReference>
<gene>
    <name evidence="3" type="primary">LOC104234323</name>
</gene>
<dbReference type="Gene3D" id="3.80.10.10">
    <property type="entry name" value="Ribonuclease Inhibitor"/>
    <property type="match status" value="1"/>
</dbReference>
<dbReference type="RefSeq" id="XP_009786176.1">
    <property type="nucleotide sequence ID" value="XM_009787874.1"/>
</dbReference>